<gene>
    <name evidence="2" type="ORF">KP509_39G044400</name>
</gene>
<proteinExistence type="predicted"/>
<evidence type="ECO:0000256" key="1">
    <source>
        <dbReference type="SAM" id="SignalP"/>
    </source>
</evidence>
<accession>A0A8T2Q0Z6</accession>
<evidence type="ECO:0000313" key="3">
    <source>
        <dbReference type="Proteomes" id="UP000825935"/>
    </source>
</evidence>
<name>A0A8T2Q0Z6_CERRI</name>
<protein>
    <submittedName>
        <fullName evidence="2">Uncharacterized protein</fullName>
    </submittedName>
</protein>
<dbReference type="AlphaFoldDB" id="A0A8T2Q0Z6"/>
<feature type="signal peptide" evidence="1">
    <location>
        <begin position="1"/>
        <end position="19"/>
    </location>
</feature>
<reference evidence="2" key="1">
    <citation type="submission" date="2021-08" db="EMBL/GenBank/DDBJ databases">
        <title>WGS assembly of Ceratopteris richardii.</title>
        <authorList>
            <person name="Marchant D.B."/>
            <person name="Chen G."/>
            <person name="Jenkins J."/>
            <person name="Shu S."/>
            <person name="Leebens-Mack J."/>
            <person name="Grimwood J."/>
            <person name="Schmutz J."/>
            <person name="Soltis P."/>
            <person name="Soltis D."/>
            <person name="Chen Z.-H."/>
        </authorList>
    </citation>
    <scope>NUCLEOTIDE SEQUENCE</scope>
    <source>
        <strain evidence="2">Whitten #5841</strain>
        <tissue evidence="2">Leaf</tissue>
    </source>
</reference>
<evidence type="ECO:0000313" key="2">
    <source>
        <dbReference type="EMBL" id="KAH7277296.1"/>
    </source>
</evidence>
<comment type="caution">
    <text evidence="2">The sequence shown here is derived from an EMBL/GenBank/DDBJ whole genome shotgun (WGS) entry which is preliminary data.</text>
</comment>
<dbReference type="EMBL" id="CM035444">
    <property type="protein sequence ID" value="KAH7277296.1"/>
    <property type="molecule type" value="Genomic_DNA"/>
</dbReference>
<dbReference type="Proteomes" id="UP000825935">
    <property type="component" value="Chromosome 39"/>
</dbReference>
<organism evidence="2 3">
    <name type="scientific">Ceratopteris richardii</name>
    <name type="common">Triangle waterfern</name>
    <dbReference type="NCBI Taxonomy" id="49495"/>
    <lineage>
        <taxon>Eukaryota</taxon>
        <taxon>Viridiplantae</taxon>
        <taxon>Streptophyta</taxon>
        <taxon>Embryophyta</taxon>
        <taxon>Tracheophyta</taxon>
        <taxon>Polypodiopsida</taxon>
        <taxon>Polypodiidae</taxon>
        <taxon>Polypodiales</taxon>
        <taxon>Pteridineae</taxon>
        <taxon>Pteridaceae</taxon>
        <taxon>Parkerioideae</taxon>
        <taxon>Ceratopteris</taxon>
    </lineage>
</organism>
<sequence>MSLIGFLLVDAAVGSVVRASYCTHKSLEPVRGARCISRLVGQQKGGCADTIEAIRYHHRPSVPAVVVAGNVPCADNHRVRVAVNTHEALRQVQGDGRCAASHSRKVVEPDIATELEVVHDHFRQRGYVGKAATIDDQDINFMGCDGSLRNQSFDSTKDRRLDLLPGIRNRHPRRQVSEARRKAGHLSDTGPFKDQLLKLQARLIKKSHEG</sequence>
<feature type="chain" id="PRO_5035860439" evidence="1">
    <location>
        <begin position="20"/>
        <end position="210"/>
    </location>
</feature>
<keyword evidence="1" id="KW-0732">Signal</keyword>
<keyword evidence="3" id="KW-1185">Reference proteome</keyword>